<dbReference type="GO" id="GO:0032977">
    <property type="term" value="F:membrane insertase activity"/>
    <property type="evidence" value="ECO:0007669"/>
    <property type="project" value="InterPro"/>
</dbReference>
<feature type="region of interest" description="Disordered" evidence="13">
    <location>
        <begin position="263"/>
        <end position="282"/>
    </location>
</feature>
<dbReference type="InterPro" id="IPR028055">
    <property type="entry name" value="YidC/Oxa/ALB_C"/>
</dbReference>
<keyword evidence="5 12" id="KW-0732">Signal</keyword>
<dbReference type="AlphaFoldDB" id="A0A347WHI5"/>
<evidence type="ECO:0000256" key="2">
    <source>
        <dbReference type="ARBA" id="ARBA00022448"/>
    </source>
</evidence>
<reference evidence="15 16" key="1">
    <citation type="submission" date="2017-09" db="EMBL/GenBank/DDBJ databases">
        <title>Complete genome sequence of Oxytococcus suis strain ZY16052.</title>
        <authorList>
            <person name="Li F."/>
        </authorList>
    </citation>
    <scope>NUCLEOTIDE SEQUENCE [LARGE SCALE GENOMIC DNA]</scope>
    <source>
        <strain evidence="15 16">ZY16052</strain>
    </source>
</reference>
<keyword evidence="9" id="KW-0564">Palmitate</keyword>
<keyword evidence="16" id="KW-1185">Reference proteome</keyword>
<dbReference type="Pfam" id="PF02096">
    <property type="entry name" value="60KD_IMP"/>
    <property type="match status" value="1"/>
</dbReference>
<evidence type="ECO:0000313" key="16">
    <source>
        <dbReference type="Proteomes" id="UP000263232"/>
    </source>
</evidence>
<keyword evidence="10 12" id="KW-0143">Chaperone</keyword>
<name>A0A347WHI5_9LACT</name>
<dbReference type="PRINTS" id="PR00701">
    <property type="entry name" value="60KDINNERMP"/>
</dbReference>
<evidence type="ECO:0000259" key="14">
    <source>
        <dbReference type="Pfam" id="PF02096"/>
    </source>
</evidence>
<protein>
    <recommendedName>
        <fullName evidence="12">Membrane protein insertase YidC</fullName>
    </recommendedName>
    <alternativeName>
        <fullName evidence="12">Foldase YidC</fullName>
    </alternativeName>
    <alternativeName>
        <fullName evidence="12">Membrane integrase YidC</fullName>
    </alternativeName>
    <alternativeName>
        <fullName evidence="12">Membrane protein YidC</fullName>
    </alternativeName>
</protein>
<sequence length="282" mass="32409">MNHKKTWQKLLQISTLLILVLFLTACSSSQEPLGPNSTGFWDQYILLNLSRFIIGLSHILGGNYGIGIILFTIIVRIILLPLNKIQMDSQRQMQELQPELDAIKAKYPNQDRESMEKLQEEQLQLMEDRGINQWTSLLPLLIQLPVMMALYQSIIRTEALRQGSFLWVNLGQPDPFFILPIIAAILTLVNTYLTMKSNPSQNSAMKWTMYFMPLMILFISVGLPSAITLYLVVSNAFTVIQTLVFNNPYKIIAEREAKEVAEKAKQRELRRQLRRATGKKKR</sequence>
<organism evidence="15 16">
    <name type="scientific">Suicoccus acidiformans</name>
    <dbReference type="NCBI Taxonomy" id="2036206"/>
    <lineage>
        <taxon>Bacteria</taxon>
        <taxon>Bacillati</taxon>
        <taxon>Bacillota</taxon>
        <taxon>Bacilli</taxon>
        <taxon>Lactobacillales</taxon>
        <taxon>Aerococcaceae</taxon>
        <taxon>Suicoccus</taxon>
    </lineage>
</organism>
<dbReference type="InterPro" id="IPR001708">
    <property type="entry name" value="YidC/ALB3/OXA1/COX18"/>
</dbReference>
<evidence type="ECO:0000256" key="10">
    <source>
        <dbReference type="ARBA" id="ARBA00023186"/>
    </source>
</evidence>
<dbReference type="PANTHER" id="PTHR12428:SF65">
    <property type="entry name" value="CYTOCHROME C OXIDASE ASSEMBLY PROTEIN COX18, MITOCHONDRIAL"/>
    <property type="match status" value="1"/>
</dbReference>
<comment type="similarity">
    <text evidence="12">Belongs to the OXA1/ALB3/YidC family. Type 2 subfamily.</text>
</comment>
<dbReference type="PROSITE" id="PS51257">
    <property type="entry name" value="PROKAR_LIPOPROTEIN"/>
    <property type="match status" value="1"/>
</dbReference>
<evidence type="ECO:0000256" key="9">
    <source>
        <dbReference type="ARBA" id="ARBA00023139"/>
    </source>
</evidence>
<dbReference type="NCBIfam" id="TIGR03592">
    <property type="entry name" value="yidC_oxa1_cterm"/>
    <property type="match status" value="1"/>
</dbReference>
<dbReference type="OrthoDB" id="9780552at2"/>
<keyword evidence="6 12" id="KW-0653">Protein transport</keyword>
<gene>
    <name evidence="12" type="primary">yidC</name>
    <name evidence="15" type="ORF">CL176_00035</name>
</gene>
<dbReference type="InterPro" id="IPR047196">
    <property type="entry name" value="YidC_ALB_C"/>
</dbReference>
<keyword evidence="11 12" id="KW-0449">Lipoprotein</keyword>
<dbReference type="CDD" id="cd20070">
    <property type="entry name" value="5TM_YidC_Alb3"/>
    <property type="match status" value="1"/>
</dbReference>
<keyword evidence="4 12" id="KW-0812">Transmembrane</keyword>
<keyword evidence="2 12" id="KW-0813">Transport</keyword>
<evidence type="ECO:0000256" key="1">
    <source>
        <dbReference type="ARBA" id="ARBA00004651"/>
    </source>
</evidence>
<evidence type="ECO:0000256" key="5">
    <source>
        <dbReference type="ARBA" id="ARBA00022729"/>
    </source>
</evidence>
<dbReference type="PANTHER" id="PTHR12428">
    <property type="entry name" value="OXA1"/>
    <property type="match status" value="1"/>
</dbReference>
<comment type="subcellular location">
    <subcellularLocation>
        <location evidence="1 12">Cell membrane</location>
        <topology evidence="1 12">Multi-pass membrane protein</topology>
    </subcellularLocation>
</comment>
<evidence type="ECO:0000313" key="15">
    <source>
        <dbReference type="EMBL" id="AXY24542.1"/>
    </source>
</evidence>
<feature type="domain" description="Membrane insertase YidC/Oxa/ALB C-terminal" evidence="14">
    <location>
        <begin position="64"/>
        <end position="246"/>
    </location>
</feature>
<dbReference type="GO" id="GO:0005886">
    <property type="term" value="C:plasma membrane"/>
    <property type="evidence" value="ECO:0007669"/>
    <property type="project" value="UniProtKB-SubCell"/>
</dbReference>
<keyword evidence="3 12" id="KW-1003">Cell membrane</keyword>
<feature type="transmembrane region" description="Helical" evidence="12">
    <location>
        <begin position="134"/>
        <end position="155"/>
    </location>
</feature>
<dbReference type="EMBL" id="CP023434">
    <property type="protein sequence ID" value="AXY24542.1"/>
    <property type="molecule type" value="Genomic_DNA"/>
</dbReference>
<feature type="compositionally biased region" description="Basic residues" evidence="13">
    <location>
        <begin position="272"/>
        <end position="282"/>
    </location>
</feature>
<keyword evidence="8 12" id="KW-0472">Membrane</keyword>
<evidence type="ECO:0000256" key="3">
    <source>
        <dbReference type="ARBA" id="ARBA00022475"/>
    </source>
</evidence>
<dbReference type="GO" id="GO:0051205">
    <property type="term" value="P:protein insertion into membrane"/>
    <property type="evidence" value="ECO:0007669"/>
    <property type="project" value="TreeGrafter"/>
</dbReference>
<evidence type="ECO:0000256" key="12">
    <source>
        <dbReference type="HAMAP-Rule" id="MF_01811"/>
    </source>
</evidence>
<dbReference type="HAMAP" id="MF_01811">
    <property type="entry name" value="YidC_type2"/>
    <property type="match status" value="1"/>
</dbReference>
<evidence type="ECO:0000256" key="8">
    <source>
        <dbReference type="ARBA" id="ARBA00023136"/>
    </source>
</evidence>
<dbReference type="KEGG" id="abae:CL176_00035"/>
<evidence type="ECO:0000256" key="13">
    <source>
        <dbReference type="SAM" id="MobiDB-lite"/>
    </source>
</evidence>
<comment type="function">
    <text evidence="12">Required for the insertion and/or proper folding and/or complex formation of integral membrane proteins into the membrane. Involved in integration of membrane proteins that insert both dependently and independently of the Sec translocase complex, as well as at least some lipoproteins.</text>
</comment>
<evidence type="ECO:0000256" key="11">
    <source>
        <dbReference type="ARBA" id="ARBA00023288"/>
    </source>
</evidence>
<keyword evidence="7 12" id="KW-1133">Transmembrane helix</keyword>
<dbReference type="RefSeq" id="WP_118989466.1">
    <property type="nucleotide sequence ID" value="NZ_CP023434.1"/>
</dbReference>
<evidence type="ECO:0000256" key="7">
    <source>
        <dbReference type="ARBA" id="ARBA00022989"/>
    </source>
</evidence>
<evidence type="ECO:0000256" key="4">
    <source>
        <dbReference type="ARBA" id="ARBA00022692"/>
    </source>
</evidence>
<evidence type="ECO:0000256" key="6">
    <source>
        <dbReference type="ARBA" id="ARBA00022927"/>
    </source>
</evidence>
<feature type="transmembrane region" description="Helical" evidence="12">
    <location>
        <begin position="175"/>
        <end position="195"/>
    </location>
</feature>
<feature type="transmembrane region" description="Helical" evidence="12">
    <location>
        <begin position="207"/>
        <end position="233"/>
    </location>
</feature>
<proteinExistence type="inferred from homology"/>
<dbReference type="InterPro" id="IPR023060">
    <property type="entry name" value="YidC/YidC1/YidC2_Firmicutes"/>
</dbReference>
<dbReference type="GO" id="GO:0015031">
    <property type="term" value="P:protein transport"/>
    <property type="evidence" value="ECO:0007669"/>
    <property type="project" value="UniProtKB-KW"/>
</dbReference>
<dbReference type="Proteomes" id="UP000263232">
    <property type="component" value="Chromosome"/>
</dbReference>
<feature type="transmembrane region" description="Helical" evidence="12">
    <location>
        <begin position="52"/>
        <end position="79"/>
    </location>
</feature>
<accession>A0A347WHI5</accession>